<evidence type="ECO:0000313" key="1">
    <source>
        <dbReference type="EMBL" id="MFF3571073.1"/>
    </source>
</evidence>
<gene>
    <name evidence="1" type="ORF">ACFYXQ_25155</name>
</gene>
<dbReference type="SUPFAM" id="SSF52540">
    <property type="entry name" value="P-loop containing nucleoside triphosphate hydrolases"/>
    <property type="match status" value="1"/>
</dbReference>
<name>A0ABW6S654_9NOCA</name>
<dbReference type="Proteomes" id="UP001601992">
    <property type="component" value="Unassembled WGS sequence"/>
</dbReference>
<dbReference type="Gene3D" id="3.40.50.300">
    <property type="entry name" value="P-loop containing nucleotide triphosphate hydrolases"/>
    <property type="match status" value="1"/>
</dbReference>
<proteinExistence type="predicted"/>
<dbReference type="InterPro" id="IPR027417">
    <property type="entry name" value="P-loop_NTPase"/>
</dbReference>
<dbReference type="EMBL" id="JBIAQY010000009">
    <property type="protein sequence ID" value="MFF3571073.1"/>
    <property type="molecule type" value="Genomic_DNA"/>
</dbReference>
<sequence length="183" mass="20353">MIVWLNGTFGAGKTTTAAELAALLPGSRIFDTEEVGVMLRDVLASEPVRDFQDWQPWRGLVVAAATQLLDYVGGTLIVPQSVLVHQYWQEIRTGLTNAGIPICHVVLHADRDELIRRIDTDPTMPHSQWRFDHLDDYDAAHSWHSQEAHVIDTTSLKPHQVAKLIAAQADQTRSATTNRNPAS</sequence>
<reference evidence="1 2" key="1">
    <citation type="submission" date="2024-10" db="EMBL/GenBank/DDBJ databases">
        <title>The Natural Products Discovery Center: Release of the First 8490 Sequenced Strains for Exploring Actinobacteria Biosynthetic Diversity.</title>
        <authorList>
            <person name="Kalkreuter E."/>
            <person name="Kautsar S.A."/>
            <person name="Yang D."/>
            <person name="Bader C.D."/>
            <person name="Teijaro C.N."/>
            <person name="Fluegel L."/>
            <person name="Davis C.M."/>
            <person name="Simpson J.R."/>
            <person name="Lauterbach L."/>
            <person name="Steele A.D."/>
            <person name="Gui C."/>
            <person name="Meng S."/>
            <person name="Li G."/>
            <person name="Viehrig K."/>
            <person name="Ye F."/>
            <person name="Su P."/>
            <person name="Kiefer A.F."/>
            <person name="Nichols A."/>
            <person name="Cepeda A.J."/>
            <person name="Yan W."/>
            <person name="Fan B."/>
            <person name="Jiang Y."/>
            <person name="Adhikari A."/>
            <person name="Zheng C.-J."/>
            <person name="Schuster L."/>
            <person name="Cowan T.M."/>
            <person name="Smanski M.J."/>
            <person name="Chevrette M.G."/>
            <person name="De Carvalho L.P.S."/>
            <person name="Shen B."/>
        </authorList>
    </citation>
    <scope>NUCLEOTIDE SEQUENCE [LARGE SCALE GENOMIC DNA]</scope>
    <source>
        <strain evidence="1 2">NPDC002593</strain>
    </source>
</reference>
<accession>A0ABW6S654</accession>
<dbReference type="Pfam" id="PF13238">
    <property type="entry name" value="AAA_18"/>
    <property type="match status" value="1"/>
</dbReference>
<organism evidence="1 2">
    <name type="scientific">Nocardia jiangxiensis</name>
    <dbReference type="NCBI Taxonomy" id="282685"/>
    <lineage>
        <taxon>Bacteria</taxon>
        <taxon>Bacillati</taxon>
        <taxon>Actinomycetota</taxon>
        <taxon>Actinomycetes</taxon>
        <taxon>Mycobacteriales</taxon>
        <taxon>Nocardiaceae</taxon>
        <taxon>Nocardia</taxon>
    </lineage>
</organism>
<keyword evidence="2" id="KW-1185">Reference proteome</keyword>
<comment type="caution">
    <text evidence="1">The sequence shown here is derived from an EMBL/GenBank/DDBJ whole genome shotgun (WGS) entry which is preliminary data.</text>
</comment>
<evidence type="ECO:0000313" key="2">
    <source>
        <dbReference type="Proteomes" id="UP001601992"/>
    </source>
</evidence>
<protein>
    <submittedName>
        <fullName evidence="1">AAA family ATPase</fullName>
    </submittedName>
</protein>
<dbReference type="RefSeq" id="WP_387405192.1">
    <property type="nucleotide sequence ID" value="NZ_JBIAQY010000009.1"/>
</dbReference>